<evidence type="ECO:0000313" key="2">
    <source>
        <dbReference type="Proteomes" id="UP001239111"/>
    </source>
</evidence>
<proteinExistence type="predicted"/>
<evidence type="ECO:0000313" key="1">
    <source>
        <dbReference type="EMBL" id="KAJ8681372.1"/>
    </source>
</evidence>
<organism evidence="1 2">
    <name type="scientific">Eretmocerus hayati</name>
    <dbReference type="NCBI Taxonomy" id="131215"/>
    <lineage>
        <taxon>Eukaryota</taxon>
        <taxon>Metazoa</taxon>
        <taxon>Ecdysozoa</taxon>
        <taxon>Arthropoda</taxon>
        <taxon>Hexapoda</taxon>
        <taxon>Insecta</taxon>
        <taxon>Pterygota</taxon>
        <taxon>Neoptera</taxon>
        <taxon>Endopterygota</taxon>
        <taxon>Hymenoptera</taxon>
        <taxon>Apocrita</taxon>
        <taxon>Proctotrupomorpha</taxon>
        <taxon>Chalcidoidea</taxon>
        <taxon>Aphelinidae</taxon>
        <taxon>Aphelininae</taxon>
        <taxon>Eretmocerus</taxon>
    </lineage>
</organism>
<name>A0ACC2PFZ2_9HYME</name>
<reference evidence="1" key="1">
    <citation type="submission" date="2023-04" db="EMBL/GenBank/DDBJ databases">
        <title>A chromosome-level genome assembly of the parasitoid wasp Eretmocerus hayati.</title>
        <authorList>
            <person name="Zhong Y."/>
            <person name="Liu S."/>
            <person name="Liu Y."/>
        </authorList>
    </citation>
    <scope>NUCLEOTIDE SEQUENCE</scope>
    <source>
        <strain evidence="1">ZJU_SS_LIU_2023</strain>
    </source>
</reference>
<gene>
    <name evidence="1" type="ORF">QAD02_017159</name>
</gene>
<keyword evidence="2" id="KW-1185">Reference proteome</keyword>
<dbReference type="Proteomes" id="UP001239111">
    <property type="component" value="Chromosome 2"/>
</dbReference>
<sequence>MGHSESEVTSGEKSASDDEETQCSDGEANPLPFPSQLRLWALRNRIHHAQLSELLVLLHSKFPELPKSAKTFLQNKSSPIYQVEKCMPGDESDKSEFVYFGIEEYLKKSVNPNLHLEEMIIFLKFFVDGIPLFKSSSIEFWPILGQVFCESHDVYKPFNIATWCGEGKPKSVEFFFSKFIKELNHLFKNGIEIEGKKFSVKCKCFICDRPARSFVKQTQGHAGFYACERCQLAAFRLVGTTVFPTERGEMRTDKSFRQKSHLEHHNLISPIEDLEPWVDMIKIFIIESMHVGPLGTMKRLLTKMWIGGEKKISEMNALKLSVRLTNLSHQIPWEFQRKTRSLSTITHWNANEHALFLKYCGPMVLDGLLDNHLFEHFLLLHTSFRILSCPRLHKTHLSFARSYLESFVKLTRLPNYYSQKMSTINMHDLLHIPDDGEDMNCDITKYTAFPFENDLGVMKRDLRSGNKPLAQLCRRKAEKDLLIERPAIPPLYCILKTANRKGGGKVITKFKCKGYEIGLSYPNNIVLLENGSFMRVKEISEEGDGSKRNFFMKGTGFTKKSPAFSYPPNAFGVLNIFVVEENPAACLIKWSVKDIKSKCCVFQIYELDESNKKMFAVPMLYI</sequence>
<dbReference type="EMBL" id="CM056742">
    <property type="protein sequence ID" value="KAJ8681372.1"/>
    <property type="molecule type" value="Genomic_DNA"/>
</dbReference>
<comment type="caution">
    <text evidence="1">The sequence shown here is derived from an EMBL/GenBank/DDBJ whole genome shotgun (WGS) entry which is preliminary data.</text>
</comment>
<protein>
    <submittedName>
        <fullName evidence="1">Uncharacterized protein</fullName>
    </submittedName>
</protein>
<accession>A0ACC2PFZ2</accession>